<organism evidence="5">
    <name type="scientific">Tunturiibacter gelidiferens</name>
    <dbReference type="NCBI Taxonomy" id="3069689"/>
    <lineage>
        <taxon>Bacteria</taxon>
        <taxon>Pseudomonadati</taxon>
        <taxon>Acidobacteriota</taxon>
        <taxon>Terriglobia</taxon>
        <taxon>Terriglobales</taxon>
        <taxon>Acidobacteriaceae</taxon>
        <taxon>Tunturiibacter</taxon>
    </lineage>
</organism>
<dbReference type="SUPFAM" id="SSF49452">
    <property type="entry name" value="Starch-binding domain-like"/>
    <property type="match status" value="1"/>
</dbReference>
<name>A0AAU7YYE4_9BACT</name>
<comment type="subcellular location">
    <subcellularLocation>
        <location evidence="1">Cell outer membrane</location>
    </subcellularLocation>
</comment>
<dbReference type="Pfam" id="PF07715">
    <property type="entry name" value="Plug"/>
    <property type="match status" value="1"/>
</dbReference>
<keyword evidence="5" id="KW-0675">Receptor</keyword>
<dbReference type="Gene3D" id="2.40.170.20">
    <property type="entry name" value="TonB-dependent receptor, beta-barrel domain"/>
    <property type="match status" value="1"/>
</dbReference>
<evidence type="ECO:0000313" key="5">
    <source>
        <dbReference type="EMBL" id="XCB21577.1"/>
    </source>
</evidence>
<protein>
    <submittedName>
        <fullName evidence="5">TonB-dependent receptor</fullName>
    </submittedName>
</protein>
<dbReference type="InterPro" id="IPR013784">
    <property type="entry name" value="Carb-bd-like_fold"/>
</dbReference>
<dbReference type="InterPro" id="IPR036942">
    <property type="entry name" value="Beta-barrel_TonB_sf"/>
</dbReference>
<gene>
    <name evidence="5" type="ORF">RBB81_18630</name>
</gene>
<dbReference type="GO" id="GO:0009279">
    <property type="term" value="C:cell outer membrane"/>
    <property type="evidence" value="ECO:0007669"/>
    <property type="project" value="UniProtKB-SubCell"/>
</dbReference>
<dbReference type="RefSeq" id="WP_353071690.1">
    <property type="nucleotide sequence ID" value="NZ_CP132938.1"/>
</dbReference>
<evidence type="ECO:0000256" key="3">
    <source>
        <dbReference type="ARBA" id="ARBA00023237"/>
    </source>
</evidence>
<proteinExistence type="predicted"/>
<feature type="domain" description="TonB-dependent receptor plug" evidence="4">
    <location>
        <begin position="163"/>
        <end position="227"/>
    </location>
</feature>
<reference evidence="5" key="1">
    <citation type="submission" date="2023-08" db="EMBL/GenBank/DDBJ databases">
        <authorList>
            <person name="Messyasz A."/>
            <person name="Mannisto M.K."/>
            <person name="Kerkhof L.J."/>
            <person name="Haggblom M."/>
        </authorList>
    </citation>
    <scope>NUCLEOTIDE SEQUENCE</scope>
    <source>
        <strain evidence="5">M8UP39</strain>
    </source>
</reference>
<sequence>MHSSSRRAVYILVFLFSILASVSTLLAQSNSGIVSGTVTDPIGAVIPGAVVSISNPISGYSRSASTDSAGHFQFTNLPLNSYHLTATANGFASVAQDAHITSSIPVTMTIALKVEGSSTTVTVEAEDLVSNDPLAHTNVDRNLFNRLPLESQSSSLSSLVTLASPGVAADSNGLFHGLGDHASNSFSIDGQPITDQQSKVFSNQIPSNAIQSIEAIPGAPTAEYGGKTSLIINVTTRSGQGSTTPHGSVTSSYGSFGSATGGFDLSYGGANWGNFFEVDGLNTGRFLDGPEYAVFHDKGNELNFFDRVDRSFTPKDSIHLNFNYTRSWFQTPNTFDNLNVQNVISGGSTSSPVFGSVGNTDQRAKIQTFDIAPLYTHLIGSNAIFNFGGFVRRDGFNYYPSNNPFADLGPIQSQTISQNRSLLNAGVRSDYSVQYGRNNIKIGALYQQTFLRERDPIAVINSTFNSPCVDGSGNPLPGFTDPGQCAAAGAFSNDPSVGGSFNPVLLPYDLTRGGTSFNYFGHTDIKELALYVQDQIKAGNWLFNVGIRGDLYNGLAVARQAEPRLGISYSVKQTGTVLRVSYARTLESPFNENLVLSSQGCASNILAPLLNCQGGSNVVTPGYRNEFHAGFQQGFGKNFVIGGDYIWKYTHSAFDFSILGNTPIFFPIDWHNSKIPGFVIHADLPNYHNFSAFVSMSSVAARFFPPQSAGAGATVGQSGYPFRIDHDEKFNQTTHVQYQVPGKRGPWVGFNWRYDSGLNAASTPCYNITDPNSHCASVSTTLNGQPAIDLSGFTADQEFEAGLSCNGVKATPTTPLPTPCLATQLTSSLLSIPAPGTENDDKNPSRVKPRSLFDASIGEDNLFGGDKHRVSLRLTAVNLANKVALYNFLSTFSGTHYVTPRALTAEVGFHF</sequence>
<dbReference type="Gene3D" id="2.60.40.1120">
    <property type="entry name" value="Carboxypeptidase-like, regulatory domain"/>
    <property type="match status" value="1"/>
</dbReference>
<keyword evidence="2" id="KW-0472">Membrane</keyword>
<dbReference type="EMBL" id="CP132938">
    <property type="protein sequence ID" value="XCB21577.1"/>
    <property type="molecule type" value="Genomic_DNA"/>
</dbReference>
<dbReference type="Gene3D" id="2.170.130.10">
    <property type="entry name" value="TonB-dependent receptor, plug domain"/>
    <property type="match status" value="1"/>
</dbReference>
<reference evidence="5" key="2">
    <citation type="journal article" date="2024" name="Environ. Microbiol.">
        <title>Genome analysis and description of Tunturibacter gen. nov. expands the diversity of Terriglobia in tundra soils.</title>
        <authorList>
            <person name="Messyasz A."/>
            <person name="Mannisto M.K."/>
            <person name="Kerkhof L.J."/>
            <person name="Haggblom M.M."/>
        </authorList>
    </citation>
    <scope>NUCLEOTIDE SEQUENCE</scope>
    <source>
        <strain evidence="5">M8UP39</strain>
    </source>
</reference>
<dbReference type="Pfam" id="PF13620">
    <property type="entry name" value="CarboxypepD_reg"/>
    <property type="match status" value="1"/>
</dbReference>
<evidence type="ECO:0000256" key="2">
    <source>
        <dbReference type="ARBA" id="ARBA00023136"/>
    </source>
</evidence>
<dbReference type="AlphaFoldDB" id="A0AAU7YYE4"/>
<dbReference type="InterPro" id="IPR012910">
    <property type="entry name" value="Plug_dom"/>
</dbReference>
<dbReference type="SUPFAM" id="SSF56935">
    <property type="entry name" value="Porins"/>
    <property type="match status" value="1"/>
</dbReference>
<evidence type="ECO:0000256" key="1">
    <source>
        <dbReference type="ARBA" id="ARBA00004442"/>
    </source>
</evidence>
<accession>A0AAU7YYE4</accession>
<keyword evidence="3" id="KW-0998">Cell outer membrane</keyword>
<dbReference type="InterPro" id="IPR037066">
    <property type="entry name" value="Plug_dom_sf"/>
</dbReference>
<dbReference type="GO" id="GO:0030246">
    <property type="term" value="F:carbohydrate binding"/>
    <property type="evidence" value="ECO:0007669"/>
    <property type="project" value="InterPro"/>
</dbReference>
<evidence type="ECO:0000259" key="4">
    <source>
        <dbReference type="Pfam" id="PF07715"/>
    </source>
</evidence>
<dbReference type="KEGG" id="tgi:RBB81_18630"/>